<dbReference type="Proteomes" id="UP001057402">
    <property type="component" value="Chromosome 12"/>
</dbReference>
<evidence type="ECO:0000313" key="2">
    <source>
        <dbReference type="Proteomes" id="UP001057402"/>
    </source>
</evidence>
<evidence type="ECO:0000313" key="1">
    <source>
        <dbReference type="EMBL" id="KAI4302650.1"/>
    </source>
</evidence>
<dbReference type="EMBL" id="CM042891">
    <property type="protein sequence ID" value="KAI4302650.1"/>
    <property type="molecule type" value="Genomic_DNA"/>
</dbReference>
<keyword evidence="2" id="KW-1185">Reference proteome</keyword>
<name>A0ACB9KYQ2_9MYRT</name>
<sequence>MIPSSPSRDGPKPSIFTRIDAYMAKSQVGRRFKLEERNTTFMTELRAGTTTFLTIAYIIAVNASILSDSGGTCTVHDCTPICSDFRIPVDECTEMNHQVILPGNSCKFRPVNQGYKDCLQQTHKDLVVATILSSLTGCLIMGMFANLPLALAPGMGTSAYFAYTVVGFHGSGKLSYESTLAAVFFEGLIFLLISALGVRGKLANLVPKPVRVSSSAGIGLFLAFIGLQNNQGIGLIGFSPSTLVTLGGCPSETKVALRPVRVGLNGTETPVQGTMVSGGIMCMNDRMESPVLWLGLVGFMLMAYFIVKNKKGAMIYGIIFVTVISWFRNTAVTAFPNTELGNSAYNYFKKIIDVHSIKNTAGALSFKDAKKFDFWVIVATFLYIDVLEATGTLFSMAKFAGMTDDNGTFEGQYFAFMADAASIVVGSLLGTSPLTTFVESATGIREGGRTGLTAITVSAYFFLSFFFTPLIASIPAWAVGPALILVGVLMMRSVLEIEWDDMRQAIPAFVTMILMPLTYSIAYGLIGGIGTYVFLYFGDWVEGLVRKIPFPRGVLCCPNKQRNGEDNGHDGVARDNRMAPEIQVATVERIMSL</sequence>
<comment type="caution">
    <text evidence="1">The sequence shown here is derived from an EMBL/GenBank/DDBJ whole genome shotgun (WGS) entry which is preliminary data.</text>
</comment>
<accession>A0ACB9KYQ2</accession>
<gene>
    <name evidence="1" type="ORF">MLD38_038370</name>
</gene>
<proteinExistence type="predicted"/>
<organism evidence="1 2">
    <name type="scientific">Melastoma candidum</name>
    <dbReference type="NCBI Taxonomy" id="119954"/>
    <lineage>
        <taxon>Eukaryota</taxon>
        <taxon>Viridiplantae</taxon>
        <taxon>Streptophyta</taxon>
        <taxon>Embryophyta</taxon>
        <taxon>Tracheophyta</taxon>
        <taxon>Spermatophyta</taxon>
        <taxon>Magnoliopsida</taxon>
        <taxon>eudicotyledons</taxon>
        <taxon>Gunneridae</taxon>
        <taxon>Pentapetalae</taxon>
        <taxon>rosids</taxon>
        <taxon>malvids</taxon>
        <taxon>Myrtales</taxon>
        <taxon>Melastomataceae</taxon>
        <taxon>Melastomatoideae</taxon>
        <taxon>Melastomateae</taxon>
        <taxon>Melastoma</taxon>
    </lineage>
</organism>
<reference evidence="2" key="1">
    <citation type="journal article" date="2023" name="Front. Plant Sci.">
        <title>Chromosomal-level genome assembly of Melastoma candidum provides insights into trichome evolution.</title>
        <authorList>
            <person name="Zhong Y."/>
            <person name="Wu W."/>
            <person name="Sun C."/>
            <person name="Zou P."/>
            <person name="Liu Y."/>
            <person name="Dai S."/>
            <person name="Zhou R."/>
        </authorList>
    </citation>
    <scope>NUCLEOTIDE SEQUENCE [LARGE SCALE GENOMIC DNA]</scope>
</reference>
<protein>
    <submittedName>
        <fullName evidence="1">Uncharacterized protein</fullName>
    </submittedName>
</protein>